<dbReference type="EMBL" id="JAQQWE010000008">
    <property type="protein sequence ID" value="KAK7942465.1"/>
    <property type="molecule type" value="Genomic_DNA"/>
</dbReference>
<feature type="chain" id="PRO_5046971424" description="Mid2 domain-containing protein" evidence="3">
    <location>
        <begin position="19"/>
        <end position="331"/>
    </location>
</feature>
<feature type="signal peptide" evidence="3">
    <location>
        <begin position="1"/>
        <end position="18"/>
    </location>
</feature>
<evidence type="ECO:0008006" key="6">
    <source>
        <dbReference type="Google" id="ProtNLM"/>
    </source>
</evidence>
<keyword evidence="3" id="KW-0732">Signal</keyword>
<evidence type="ECO:0000313" key="5">
    <source>
        <dbReference type="Proteomes" id="UP001391051"/>
    </source>
</evidence>
<reference evidence="4 5" key="1">
    <citation type="submission" date="2023-01" db="EMBL/GenBank/DDBJ databases">
        <title>Analysis of 21 Apiospora genomes using comparative genomics revels a genus with tremendous synthesis potential of carbohydrate active enzymes and secondary metabolites.</title>
        <authorList>
            <person name="Sorensen T."/>
        </authorList>
    </citation>
    <scope>NUCLEOTIDE SEQUENCE [LARGE SCALE GENOMIC DNA]</scope>
    <source>
        <strain evidence="4 5">CBS 24483</strain>
    </source>
</reference>
<feature type="transmembrane region" description="Helical" evidence="2">
    <location>
        <begin position="232"/>
        <end position="254"/>
    </location>
</feature>
<proteinExistence type="predicted"/>
<organism evidence="4 5">
    <name type="scientific">Apiospora aurea</name>
    <dbReference type="NCBI Taxonomy" id="335848"/>
    <lineage>
        <taxon>Eukaryota</taxon>
        <taxon>Fungi</taxon>
        <taxon>Dikarya</taxon>
        <taxon>Ascomycota</taxon>
        <taxon>Pezizomycotina</taxon>
        <taxon>Sordariomycetes</taxon>
        <taxon>Xylariomycetidae</taxon>
        <taxon>Amphisphaeriales</taxon>
        <taxon>Apiosporaceae</taxon>
        <taxon>Apiospora</taxon>
    </lineage>
</organism>
<keyword evidence="2" id="KW-1133">Transmembrane helix</keyword>
<protein>
    <recommendedName>
        <fullName evidence="6">Mid2 domain-containing protein</fullName>
    </recommendedName>
</protein>
<feature type="region of interest" description="Disordered" evidence="1">
    <location>
        <begin position="144"/>
        <end position="163"/>
    </location>
</feature>
<dbReference type="RefSeq" id="XP_066694496.1">
    <property type="nucleotide sequence ID" value="XM_066847800.1"/>
</dbReference>
<gene>
    <name evidence="4" type="ORF">PG986_011578</name>
</gene>
<sequence>MIGLFSIVIVIGAGLGWCQQQQQPLAAEASLNPENAVAASDFSANPVWTVGEVQRIRWATTYNDYTISLWQQNIDESDSALQGPTIFQSRAAISFTQYDWVPQIFDFDLSDSNVFFLRLRPGTGTTKPGATDAPSMRSCHFNITISSSSSSSSPPSTRPPSVLPRAVTATEVDQTNPTIPPSYTALTLDTAPPPPSRVPSQGAALHATYIIAGASSSSTAATPEPLSTGAKIGIGVGAGVGGVVLVVGGVLLTFRRARKRDSAMRLSTLKDLPTLPRVVGGGGDGGGGFESPQFYQLKEDYPSTLSTKGHHRQVTISETRLGYYPRAAELG</sequence>
<name>A0ABR1PXJ6_9PEZI</name>
<comment type="caution">
    <text evidence="4">The sequence shown here is derived from an EMBL/GenBank/DDBJ whole genome shotgun (WGS) entry which is preliminary data.</text>
</comment>
<accession>A0ABR1PXJ6</accession>
<keyword evidence="5" id="KW-1185">Reference proteome</keyword>
<keyword evidence="2" id="KW-0812">Transmembrane</keyword>
<evidence type="ECO:0000256" key="2">
    <source>
        <dbReference type="SAM" id="Phobius"/>
    </source>
</evidence>
<evidence type="ECO:0000256" key="1">
    <source>
        <dbReference type="SAM" id="MobiDB-lite"/>
    </source>
</evidence>
<feature type="compositionally biased region" description="Low complexity" evidence="1">
    <location>
        <begin position="146"/>
        <end position="155"/>
    </location>
</feature>
<dbReference type="Proteomes" id="UP001391051">
    <property type="component" value="Unassembled WGS sequence"/>
</dbReference>
<dbReference type="GeneID" id="92080862"/>
<keyword evidence="2" id="KW-0472">Membrane</keyword>
<evidence type="ECO:0000256" key="3">
    <source>
        <dbReference type="SAM" id="SignalP"/>
    </source>
</evidence>
<evidence type="ECO:0000313" key="4">
    <source>
        <dbReference type="EMBL" id="KAK7942465.1"/>
    </source>
</evidence>